<protein>
    <submittedName>
        <fullName evidence="1">Uncharacterized protein</fullName>
    </submittedName>
</protein>
<organism evidence="1 2">
    <name type="scientific">Portunus trituberculatus</name>
    <name type="common">Swimming crab</name>
    <name type="synonym">Neptunus trituberculatus</name>
    <dbReference type="NCBI Taxonomy" id="210409"/>
    <lineage>
        <taxon>Eukaryota</taxon>
        <taxon>Metazoa</taxon>
        <taxon>Ecdysozoa</taxon>
        <taxon>Arthropoda</taxon>
        <taxon>Crustacea</taxon>
        <taxon>Multicrustacea</taxon>
        <taxon>Malacostraca</taxon>
        <taxon>Eumalacostraca</taxon>
        <taxon>Eucarida</taxon>
        <taxon>Decapoda</taxon>
        <taxon>Pleocyemata</taxon>
        <taxon>Brachyura</taxon>
        <taxon>Eubrachyura</taxon>
        <taxon>Portunoidea</taxon>
        <taxon>Portunidae</taxon>
        <taxon>Portuninae</taxon>
        <taxon>Portunus</taxon>
    </lineage>
</organism>
<gene>
    <name evidence="1" type="ORF">E2C01_049775</name>
</gene>
<keyword evidence="2" id="KW-1185">Reference proteome</keyword>
<comment type="caution">
    <text evidence="1">The sequence shown here is derived from an EMBL/GenBank/DDBJ whole genome shotgun (WGS) entry which is preliminary data.</text>
</comment>
<dbReference type="EMBL" id="VSRR010013474">
    <property type="protein sequence ID" value="MPC55830.1"/>
    <property type="molecule type" value="Genomic_DNA"/>
</dbReference>
<accession>A0A5B7G6H4</accession>
<sequence length="98" mass="10521">MYGDSRPTREAEGRKGASGYGLRIINSGYVKLGSASFTLKGGATSPTYLSAAAACHRSGPSSLHQSLLFVDIFVTSLPRQGVNELVSTQHDTEHEREH</sequence>
<dbReference type="Proteomes" id="UP000324222">
    <property type="component" value="Unassembled WGS sequence"/>
</dbReference>
<reference evidence="1 2" key="1">
    <citation type="submission" date="2019-05" db="EMBL/GenBank/DDBJ databases">
        <title>Another draft genome of Portunus trituberculatus and its Hox gene families provides insights of decapod evolution.</title>
        <authorList>
            <person name="Jeong J.-H."/>
            <person name="Song I."/>
            <person name="Kim S."/>
            <person name="Choi T."/>
            <person name="Kim D."/>
            <person name="Ryu S."/>
            <person name="Kim W."/>
        </authorList>
    </citation>
    <scope>NUCLEOTIDE SEQUENCE [LARGE SCALE GENOMIC DNA]</scope>
    <source>
        <tissue evidence="1">Muscle</tissue>
    </source>
</reference>
<proteinExistence type="predicted"/>
<evidence type="ECO:0000313" key="2">
    <source>
        <dbReference type="Proteomes" id="UP000324222"/>
    </source>
</evidence>
<dbReference type="AlphaFoldDB" id="A0A5B7G6H4"/>
<name>A0A5B7G6H4_PORTR</name>
<evidence type="ECO:0000313" key="1">
    <source>
        <dbReference type="EMBL" id="MPC55830.1"/>
    </source>
</evidence>